<feature type="region of interest" description="Disordered" evidence="1">
    <location>
        <begin position="1"/>
        <end position="21"/>
    </location>
</feature>
<keyword evidence="3" id="KW-1185">Reference proteome</keyword>
<accession>A0A9P5N4W9</accession>
<dbReference type="Proteomes" id="UP000759537">
    <property type="component" value="Unassembled WGS sequence"/>
</dbReference>
<proteinExistence type="predicted"/>
<evidence type="ECO:0000256" key="1">
    <source>
        <dbReference type="SAM" id="MobiDB-lite"/>
    </source>
</evidence>
<reference evidence="2" key="2">
    <citation type="journal article" date="2020" name="Nat. Commun.">
        <title>Large-scale genome sequencing of mycorrhizal fungi provides insights into the early evolution of symbiotic traits.</title>
        <authorList>
            <person name="Miyauchi S."/>
            <person name="Kiss E."/>
            <person name="Kuo A."/>
            <person name="Drula E."/>
            <person name="Kohler A."/>
            <person name="Sanchez-Garcia M."/>
            <person name="Morin E."/>
            <person name="Andreopoulos B."/>
            <person name="Barry K.W."/>
            <person name="Bonito G."/>
            <person name="Buee M."/>
            <person name="Carver A."/>
            <person name="Chen C."/>
            <person name="Cichocki N."/>
            <person name="Clum A."/>
            <person name="Culley D."/>
            <person name="Crous P.W."/>
            <person name="Fauchery L."/>
            <person name="Girlanda M."/>
            <person name="Hayes R.D."/>
            <person name="Keri Z."/>
            <person name="LaButti K."/>
            <person name="Lipzen A."/>
            <person name="Lombard V."/>
            <person name="Magnuson J."/>
            <person name="Maillard F."/>
            <person name="Murat C."/>
            <person name="Nolan M."/>
            <person name="Ohm R.A."/>
            <person name="Pangilinan J."/>
            <person name="Pereira M.F."/>
            <person name="Perotto S."/>
            <person name="Peter M."/>
            <person name="Pfister S."/>
            <person name="Riley R."/>
            <person name="Sitrit Y."/>
            <person name="Stielow J.B."/>
            <person name="Szollosi G."/>
            <person name="Zifcakova L."/>
            <person name="Stursova M."/>
            <person name="Spatafora J.W."/>
            <person name="Tedersoo L."/>
            <person name="Vaario L.M."/>
            <person name="Yamada A."/>
            <person name="Yan M."/>
            <person name="Wang P."/>
            <person name="Xu J."/>
            <person name="Bruns T."/>
            <person name="Baldrian P."/>
            <person name="Vilgalys R."/>
            <person name="Dunand C."/>
            <person name="Henrissat B."/>
            <person name="Grigoriev I.V."/>
            <person name="Hibbett D."/>
            <person name="Nagy L.G."/>
            <person name="Martin F.M."/>
        </authorList>
    </citation>
    <scope>NUCLEOTIDE SEQUENCE</scope>
    <source>
        <strain evidence="2">Prilba</strain>
    </source>
</reference>
<comment type="caution">
    <text evidence="2">The sequence shown here is derived from an EMBL/GenBank/DDBJ whole genome shotgun (WGS) entry which is preliminary data.</text>
</comment>
<dbReference type="EMBL" id="WHVB01000002">
    <property type="protein sequence ID" value="KAF8486245.1"/>
    <property type="molecule type" value="Genomic_DNA"/>
</dbReference>
<evidence type="ECO:0000313" key="2">
    <source>
        <dbReference type="EMBL" id="KAF8486245.1"/>
    </source>
</evidence>
<dbReference type="OrthoDB" id="539541at2759"/>
<evidence type="ECO:0000313" key="3">
    <source>
        <dbReference type="Proteomes" id="UP000759537"/>
    </source>
</evidence>
<protein>
    <submittedName>
        <fullName evidence="2">Uncharacterized protein</fullName>
    </submittedName>
</protein>
<organism evidence="2 3">
    <name type="scientific">Russula ochroleuca</name>
    <dbReference type="NCBI Taxonomy" id="152965"/>
    <lineage>
        <taxon>Eukaryota</taxon>
        <taxon>Fungi</taxon>
        <taxon>Dikarya</taxon>
        <taxon>Basidiomycota</taxon>
        <taxon>Agaricomycotina</taxon>
        <taxon>Agaricomycetes</taxon>
        <taxon>Russulales</taxon>
        <taxon>Russulaceae</taxon>
        <taxon>Russula</taxon>
    </lineage>
</organism>
<name>A0A9P5N4W9_9AGAM</name>
<reference evidence="2" key="1">
    <citation type="submission" date="2019-10" db="EMBL/GenBank/DDBJ databases">
        <authorList>
            <consortium name="DOE Joint Genome Institute"/>
            <person name="Kuo A."/>
            <person name="Miyauchi S."/>
            <person name="Kiss E."/>
            <person name="Drula E."/>
            <person name="Kohler A."/>
            <person name="Sanchez-Garcia M."/>
            <person name="Andreopoulos B."/>
            <person name="Barry K.W."/>
            <person name="Bonito G."/>
            <person name="Buee M."/>
            <person name="Carver A."/>
            <person name="Chen C."/>
            <person name="Cichocki N."/>
            <person name="Clum A."/>
            <person name="Culley D."/>
            <person name="Crous P.W."/>
            <person name="Fauchery L."/>
            <person name="Girlanda M."/>
            <person name="Hayes R."/>
            <person name="Keri Z."/>
            <person name="LaButti K."/>
            <person name="Lipzen A."/>
            <person name="Lombard V."/>
            <person name="Magnuson J."/>
            <person name="Maillard F."/>
            <person name="Morin E."/>
            <person name="Murat C."/>
            <person name="Nolan M."/>
            <person name="Ohm R."/>
            <person name="Pangilinan J."/>
            <person name="Pereira M."/>
            <person name="Perotto S."/>
            <person name="Peter M."/>
            <person name="Riley R."/>
            <person name="Sitrit Y."/>
            <person name="Stielow B."/>
            <person name="Szollosi G."/>
            <person name="Zifcakova L."/>
            <person name="Stursova M."/>
            <person name="Spatafora J.W."/>
            <person name="Tedersoo L."/>
            <person name="Vaario L.-M."/>
            <person name="Yamada A."/>
            <person name="Yan M."/>
            <person name="Wang P."/>
            <person name="Xu J."/>
            <person name="Bruns T."/>
            <person name="Baldrian P."/>
            <person name="Vilgalys R."/>
            <person name="Henrissat B."/>
            <person name="Grigoriev I.V."/>
            <person name="Hibbett D."/>
            <person name="Nagy L.G."/>
            <person name="Martin F.M."/>
        </authorList>
    </citation>
    <scope>NUCLEOTIDE SEQUENCE</scope>
    <source>
        <strain evidence="2">Prilba</strain>
    </source>
</reference>
<dbReference type="AlphaFoldDB" id="A0A9P5N4W9"/>
<gene>
    <name evidence="2" type="ORF">DFH94DRAFT_678949</name>
</gene>
<sequence>MSAPEQARLLPNPSASEVHPRWQGPPVVVYCTLSTKGRNDDAEKSSTSLDRSARQVHNTPHYCTIDRAARAWSSVHVSARTPVLLRLGVVDANRAANDTISVGTAAVFAPPQLQLACGTSAKIHKLYDRRGLPIPHVDIVLRDTYISRPGEHNHPILNRQARECPALTTSWAAACTPDDLGERYPSRVHTWPKMLLSACRTCWDPFLPCVRYLERWSRAADAAQHVRPRFPLDANVDFRGTNVCKFFGTLTELVLPRLREILGRLLLAA</sequence>